<evidence type="ECO:0000313" key="1">
    <source>
        <dbReference type="EMBL" id="KAF2658206.1"/>
    </source>
</evidence>
<organism evidence="1 2">
    <name type="scientific">Lophiostoma macrostomum CBS 122681</name>
    <dbReference type="NCBI Taxonomy" id="1314788"/>
    <lineage>
        <taxon>Eukaryota</taxon>
        <taxon>Fungi</taxon>
        <taxon>Dikarya</taxon>
        <taxon>Ascomycota</taxon>
        <taxon>Pezizomycotina</taxon>
        <taxon>Dothideomycetes</taxon>
        <taxon>Pleosporomycetidae</taxon>
        <taxon>Pleosporales</taxon>
        <taxon>Lophiostomataceae</taxon>
        <taxon>Lophiostoma</taxon>
    </lineage>
</organism>
<reference evidence="1" key="1">
    <citation type="journal article" date="2020" name="Stud. Mycol.">
        <title>101 Dothideomycetes genomes: a test case for predicting lifestyles and emergence of pathogens.</title>
        <authorList>
            <person name="Haridas S."/>
            <person name="Albert R."/>
            <person name="Binder M."/>
            <person name="Bloem J."/>
            <person name="Labutti K."/>
            <person name="Salamov A."/>
            <person name="Andreopoulos B."/>
            <person name="Baker S."/>
            <person name="Barry K."/>
            <person name="Bills G."/>
            <person name="Bluhm B."/>
            <person name="Cannon C."/>
            <person name="Castanera R."/>
            <person name="Culley D."/>
            <person name="Daum C."/>
            <person name="Ezra D."/>
            <person name="Gonzalez J."/>
            <person name="Henrissat B."/>
            <person name="Kuo A."/>
            <person name="Liang C."/>
            <person name="Lipzen A."/>
            <person name="Lutzoni F."/>
            <person name="Magnuson J."/>
            <person name="Mondo S."/>
            <person name="Nolan M."/>
            <person name="Ohm R."/>
            <person name="Pangilinan J."/>
            <person name="Park H.-J."/>
            <person name="Ramirez L."/>
            <person name="Alfaro M."/>
            <person name="Sun H."/>
            <person name="Tritt A."/>
            <person name="Yoshinaga Y."/>
            <person name="Zwiers L.-H."/>
            <person name="Turgeon B."/>
            <person name="Goodwin S."/>
            <person name="Spatafora J."/>
            <person name="Crous P."/>
            <person name="Grigoriev I."/>
        </authorList>
    </citation>
    <scope>NUCLEOTIDE SEQUENCE</scope>
    <source>
        <strain evidence="1">CBS 122681</strain>
    </source>
</reference>
<accession>A0A6A6TFK0</accession>
<protein>
    <submittedName>
        <fullName evidence="1">Uncharacterized protein</fullName>
    </submittedName>
</protein>
<name>A0A6A6TFK0_9PLEO</name>
<dbReference type="EMBL" id="MU004317">
    <property type="protein sequence ID" value="KAF2658206.1"/>
    <property type="molecule type" value="Genomic_DNA"/>
</dbReference>
<proteinExistence type="predicted"/>
<gene>
    <name evidence="1" type="ORF">K491DRAFT_289772</name>
</gene>
<dbReference type="Proteomes" id="UP000799324">
    <property type="component" value="Unassembled WGS sequence"/>
</dbReference>
<keyword evidence="2" id="KW-1185">Reference proteome</keyword>
<sequence length="195" mass="20640">MADGMRQSHKALVAFIQVSVDPISLAQTGAKPVGHISTTPHSSILPCRIILEGTVLCPIHSPIAPVSLTSSRAFGRFLITMSCNARSKYACMIGSDSHYEKHCCAQLKTTSTSMLMPVRAVCAFNLLGTLDYMNTQAIFSHTNARVTGLSDICMAQATPRVPTDLPSSSQSSPILHSACATLGLSACRTSLAAIC</sequence>
<dbReference type="AlphaFoldDB" id="A0A6A6TFK0"/>
<evidence type="ECO:0000313" key="2">
    <source>
        <dbReference type="Proteomes" id="UP000799324"/>
    </source>
</evidence>